<keyword evidence="1" id="KW-1133">Transmembrane helix</keyword>
<sequence length="317" mass="35739">MATTYTESVATQFVSFHFPLLYYDYVLTLPMEVKYIWGSKFRLSTVLYLCCRYALVANVLYLLAIAGQLGTKSHCDTWYKIIAALSVIGRAAVIVTFTVRTYAIFARSKVILLYLAVIGLACILLDIIQVPDLRCIGSTNDHDVRPDGNCSYFEVRMSRVSKPFTIESLLLSILLVVFEYSSATLMTIRSIQAFRIGGTWNMRRQMLLYVIFEQDSVVTLFTTAAVVLNSAGFLRRLLNALVLPLSGLLTAKFLLRLRAWEHKQSALVTGSDRHTVSNTIAPIEFRVLSVIDEFGEDLVSAAERHQSESEYVLEEVR</sequence>
<comment type="caution">
    <text evidence="3">The sequence shown here is derived from an EMBL/GenBank/DDBJ whole genome shotgun (WGS) entry which is preliminary data.</text>
</comment>
<feature type="domain" description="DUF6533" evidence="2">
    <location>
        <begin position="20"/>
        <end position="54"/>
    </location>
</feature>
<feature type="transmembrane region" description="Helical" evidence="1">
    <location>
        <begin position="46"/>
        <end position="66"/>
    </location>
</feature>
<dbReference type="AlphaFoldDB" id="A0AA39Q8V4"/>
<feature type="transmembrane region" description="Helical" evidence="1">
    <location>
        <begin position="237"/>
        <end position="255"/>
    </location>
</feature>
<feature type="transmembrane region" description="Helical" evidence="1">
    <location>
        <begin position="78"/>
        <end position="99"/>
    </location>
</feature>
<gene>
    <name evidence="3" type="ORF">EDD18DRAFT_1161578</name>
</gene>
<feature type="transmembrane region" description="Helical" evidence="1">
    <location>
        <begin position="207"/>
        <end position="231"/>
    </location>
</feature>
<protein>
    <recommendedName>
        <fullName evidence="2">DUF6533 domain-containing protein</fullName>
    </recommendedName>
</protein>
<evidence type="ECO:0000313" key="4">
    <source>
        <dbReference type="Proteomes" id="UP001175228"/>
    </source>
</evidence>
<proteinExistence type="predicted"/>
<keyword evidence="4" id="KW-1185">Reference proteome</keyword>
<dbReference type="EMBL" id="JAUEPU010000013">
    <property type="protein sequence ID" value="KAK0497314.1"/>
    <property type="molecule type" value="Genomic_DNA"/>
</dbReference>
<evidence type="ECO:0000313" key="3">
    <source>
        <dbReference type="EMBL" id="KAK0497314.1"/>
    </source>
</evidence>
<organism evidence="3 4">
    <name type="scientific">Armillaria luteobubalina</name>
    <dbReference type="NCBI Taxonomy" id="153913"/>
    <lineage>
        <taxon>Eukaryota</taxon>
        <taxon>Fungi</taxon>
        <taxon>Dikarya</taxon>
        <taxon>Basidiomycota</taxon>
        <taxon>Agaricomycotina</taxon>
        <taxon>Agaricomycetes</taxon>
        <taxon>Agaricomycetidae</taxon>
        <taxon>Agaricales</taxon>
        <taxon>Marasmiineae</taxon>
        <taxon>Physalacriaceae</taxon>
        <taxon>Armillaria</taxon>
    </lineage>
</organism>
<dbReference type="Proteomes" id="UP001175228">
    <property type="component" value="Unassembled WGS sequence"/>
</dbReference>
<dbReference type="InterPro" id="IPR045340">
    <property type="entry name" value="DUF6533"/>
</dbReference>
<dbReference type="Pfam" id="PF20151">
    <property type="entry name" value="DUF6533"/>
    <property type="match status" value="1"/>
</dbReference>
<feature type="transmembrane region" description="Helical" evidence="1">
    <location>
        <begin position="164"/>
        <end position="186"/>
    </location>
</feature>
<reference evidence="3" key="1">
    <citation type="submission" date="2023-06" db="EMBL/GenBank/DDBJ databases">
        <authorList>
            <consortium name="Lawrence Berkeley National Laboratory"/>
            <person name="Ahrendt S."/>
            <person name="Sahu N."/>
            <person name="Indic B."/>
            <person name="Wong-Bajracharya J."/>
            <person name="Merenyi Z."/>
            <person name="Ke H.-M."/>
            <person name="Monk M."/>
            <person name="Kocsube S."/>
            <person name="Drula E."/>
            <person name="Lipzen A."/>
            <person name="Balint B."/>
            <person name="Henrissat B."/>
            <person name="Andreopoulos B."/>
            <person name="Martin F.M."/>
            <person name="Harder C.B."/>
            <person name="Rigling D."/>
            <person name="Ford K.L."/>
            <person name="Foster G.D."/>
            <person name="Pangilinan J."/>
            <person name="Papanicolaou A."/>
            <person name="Barry K."/>
            <person name="LaButti K."/>
            <person name="Viragh M."/>
            <person name="Koriabine M."/>
            <person name="Yan M."/>
            <person name="Riley R."/>
            <person name="Champramary S."/>
            <person name="Plett K.L."/>
            <person name="Tsai I.J."/>
            <person name="Slot J."/>
            <person name="Sipos G."/>
            <person name="Plett J."/>
            <person name="Nagy L.G."/>
            <person name="Grigoriev I.V."/>
        </authorList>
    </citation>
    <scope>NUCLEOTIDE SEQUENCE</scope>
    <source>
        <strain evidence="3">HWK02</strain>
    </source>
</reference>
<keyword evidence="1" id="KW-0812">Transmembrane</keyword>
<keyword evidence="1" id="KW-0472">Membrane</keyword>
<evidence type="ECO:0000259" key="2">
    <source>
        <dbReference type="Pfam" id="PF20151"/>
    </source>
</evidence>
<accession>A0AA39Q8V4</accession>
<evidence type="ECO:0000256" key="1">
    <source>
        <dbReference type="SAM" id="Phobius"/>
    </source>
</evidence>
<feature type="transmembrane region" description="Helical" evidence="1">
    <location>
        <begin position="111"/>
        <end position="130"/>
    </location>
</feature>
<name>A0AA39Q8V4_9AGAR</name>